<keyword evidence="18" id="KW-1185">Reference proteome</keyword>
<comment type="subcellular location">
    <subcellularLocation>
        <location evidence="1">Cytoplasm</location>
    </subcellularLocation>
</comment>
<evidence type="ECO:0000256" key="2">
    <source>
        <dbReference type="ARBA" id="ARBA00013332"/>
    </source>
</evidence>
<dbReference type="GO" id="GO:0006355">
    <property type="term" value="P:regulation of DNA-templated transcription"/>
    <property type="evidence" value="ECO:0007669"/>
    <property type="project" value="InterPro"/>
</dbReference>
<dbReference type="InterPro" id="IPR011006">
    <property type="entry name" value="CheY-like_superfamily"/>
</dbReference>
<sequence length="231" mass="26269">MSAKLLVVEDERDIRDMLVFALEEAGFTVEEASTAERALSLLQDGFVPDMLLIDWMLPGANGVELARRVRQKTEFEQTPIIMLTARGEEDDRVKGLEAGADDYVVKPFSPRELIARIRAVLRRSGHTVAPDEMIEIGPLRMDLASHRVSVKNETLKLGPTEYRLLQFFMEHPERVFSRAQLLDAVWGHQVVVEERTVDVHMRRLRKALEPAGVQDFVQTVRGSGYRFSDKP</sequence>
<evidence type="ECO:0000256" key="13">
    <source>
        <dbReference type="PROSITE-ProRule" id="PRU00169"/>
    </source>
</evidence>
<evidence type="ECO:0000256" key="5">
    <source>
        <dbReference type="ARBA" id="ARBA00022553"/>
    </source>
</evidence>
<dbReference type="PROSITE" id="PS51755">
    <property type="entry name" value="OMPR_PHOB"/>
    <property type="match status" value="1"/>
</dbReference>
<dbReference type="AlphaFoldDB" id="A0A4R6UQ40"/>
<dbReference type="Gene3D" id="6.10.250.690">
    <property type="match status" value="1"/>
</dbReference>
<dbReference type="InterPro" id="IPR036388">
    <property type="entry name" value="WH-like_DNA-bd_sf"/>
</dbReference>
<dbReference type="Gene3D" id="1.10.10.10">
    <property type="entry name" value="Winged helix-like DNA-binding domain superfamily/Winged helix DNA-binding domain"/>
    <property type="match status" value="1"/>
</dbReference>
<gene>
    <name evidence="17" type="ORF">EV696_10742</name>
</gene>
<dbReference type="PANTHER" id="PTHR48111:SF40">
    <property type="entry name" value="PHOSPHATE REGULON TRANSCRIPTIONAL REGULATORY PROTEIN PHOB"/>
    <property type="match status" value="1"/>
</dbReference>
<feature type="DNA-binding region" description="OmpR/PhoB-type" evidence="14">
    <location>
        <begin position="131"/>
        <end position="229"/>
    </location>
</feature>
<evidence type="ECO:0000256" key="11">
    <source>
        <dbReference type="ARBA" id="ARBA00023163"/>
    </source>
</evidence>
<dbReference type="NCBIfam" id="TIGR02154">
    <property type="entry name" value="PhoB"/>
    <property type="match status" value="1"/>
</dbReference>
<keyword evidence="5 13" id="KW-0597">Phosphoprotein</keyword>
<dbReference type="PANTHER" id="PTHR48111">
    <property type="entry name" value="REGULATOR OF RPOS"/>
    <property type="match status" value="1"/>
</dbReference>
<dbReference type="GO" id="GO:0000976">
    <property type="term" value="F:transcription cis-regulatory region binding"/>
    <property type="evidence" value="ECO:0007669"/>
    <property type="project" value="TreeGrafter"/>
</dbReference>
<evidence type="ECO:0000313" key="18">
    <source>
        <dbReference type="Proteomes" id="UP000295375"/>
    </source>
</evidence>
<dbReference type="SUPFAM" id="SSF46894">
    <property type="entry name" value="C-terminal effector domain of the bipartite response regulators"/>
    <property type="match status" value="1"/>
</dbReference>
<dbReference type="GO" id="GO:0005829">
    <property type="term" value="C:cytosol"/>
    <property type="evidence" value="ECO:0007669"/>
    <property type="project" value="TreeGrafter"/>
</dbReference>
<dbReference type="GO" id="GO:0000156">
    <property type="term" value="F:phosphorelay response regulator activity"/>
    <property type="evidence" value="ECO:0007669"/>
    <property type="project" value="InterPro"/>
</dbReference>
<dbReference type="InterPro" id="IPR011879">
    <property type="entry name" value="Sig_transdc_resp-reg_PhoB"/>
</dbReference>
<dbReference type="Gene3D" id="3.40.50.2300">
    <property type="match status" value="1"/>
</dbReference>
<dbReference type="CDD" id="cd17618">
    <property type="entry name" value="REC_OmpR_PhoB"/>
    <property type="match status" value="1"/>
</dbReference>
<keyword evidence="7" id="KW-0902">Two-component regulatory system</keyword>
<reference evidence="17 18" key="1">
    <citation type="submission" date="2019-03" db="EMBL/GenBank/DDBJ databases">
        <title>Genomic Encyclopedia of Type Strains, Phase IV (KMG-IV): sequencing the most valuable type-strain genomes for metagenomic binning, comparative biology and taxonomic classification.</title>
        <authorList>
            <person name="Goeker M."/>
        </authorList>
    </citation>
    <scope>NUCLEOTIDE SEQUENCE [LARGE SCALE GENOMIC DNA]</scope>
    <source>
        <strain evidence="17 18">DSM 103792</strain>
    </source>
</reference>
<dbReference type="CDD" id="cd00383">
    <property type="entry name" value="trans_reg_C"/>
    <property type="match status" value="1"/>
</dbReference>
<evidence type="ECO:0000256" key="3">
    <source>
        <dbReference type="ARBA" id="ARBA00022448"/>
    </source>
</evidence>
<dbReference type="SMART" id="SM00448">
    <property type="entry name" value="REC"/>
    <property type="match status" value="1"/>
</dbReference>
<feature type="domain" description="OmpR/PhoB-type" evidence="16">
    <location>
        <begin position="131"/>
        <end position="229"/>
    </location>
</feature>
<dbReference type="Pfam" id="PF00486">
    <property type="entry name" value="Trans_reg_C"/>
    <property type="match status" value="1"/>
</dbReference>
<dbReference type="Pfam" id="PF00072">
    <property type="entry name" value="Response_reg"/>
    <property type="match status" value="1"/>
</dbReference>
<dbReference type="RefSeq" id="WP_133590076.1">
    <property type="nucleotide sequence ID" value="NZ_CP037953.1"/>
</dbReference>
<comment type="function">
    <text evidence="12">This protein is a positive regulator for the phosphate regulon. Transcription of this operon is positively regulated by PhoB and PhoR when phosphate is limited.</text>
</comment>
<dbReference type="InterPro" id="IPR016032">
    <property type="entry name" value="Sig_transdc_resp-reg_C-effctor"/>
</dbReference>
<dbReference type="GO" id="GO:0032993">
    <property type="term" value="C:protein-DNA complex"/>
    <property type="evidence" value="ECO:0007669"/>
    <property type="project" value="TreeGrafter"/>
</dbReference>
<evidence type="ECO:0000256" key="12">
    <source>
        <dbReference type="ARBA" id="ARBA00024735"/>
    </source>
</evidence>
<keyword evidence="10" id="KW-0010">Activator</keyword>
<feature type="domain" description="Response regulatory" evidence="15">
    <location>
        <begin position="4"/>
        <end position="121"/>
    </location>
</feature>
<accession>A0A4R6UQ40</accession>
<dbReference type="FunFam" id="1.10.10.10:FF:000011">
    <property type="entry name" value="Phosphate regulon transcriptional regulator PhoB"/>
    <property type="match status" value="1"/>
</dbReference>
<evidence type="ECO:0000256" key="10">
    <source>
        <dbReference type="ARBA" id="ARBA00023159"/>
    </source>
</evidence>
<keyword evidence="8" id="KW-0805">Transcription regulation</keyword>
<protein>
    <recommendedName>
        <fullName evidence="2">Phosphate regulon transcriptional regulatory protein PhoB</fullName>
    </recommendedName>
</protein>
<comment type="caution">
    <text evidence="17">The sequence shown here is derived from an EMBL/GenBank/DDBJ whole genome shotgun (WGS) entry which is preliminary data.</text>
</comment>
<dbReference type="PROSITE" id="PS50110">
    <property type="entry name" value="RESPONSE_REGULATORY"/>
    <property type="match status" value="1"/>
</dbReference>
<proteinExistence type="predicted"/>
<organism evidence="17 18">
    <name type="scientific">Permianibacter aggregans</name>
    <dbReference type="NCBI Taxonomy" id="1510150"/>
    <lineage>
        <taxon>Bacteria</taxon>
        <taxon>Pseudomonadati</taxon>
        <taxon>Pseudomonadota</taxon>
        <taxon>Gammaproteobacteria</taxon>
        <taxon>Pseudomonadales</taxon>
        <taxon>Pseudomonadaceae</taxon>
        <taxon>Permianibacter</taxon>
    </lineage>
</organism>
<dbReference type="GO" id="GO:0006817">
    <property type="term" value="P:phosphate ion transport"/>
    <property type="evidence" value="ECO:0007669"/>
    <property type="project" value="UniProtKB-KW"/>
</dbReference>
<dbReference type="SMART" id="SM00862">
    <property type="entry name" value="Trans_reg_C"/>
    <property type="match status" value="1"/>
</dbReference>
<keyword evidence="9 14" id="KW-0238">DNA-binding</keyword>
<evidence type="ECO:0000256" key="4">
    <source>
        <dbReference type="ARBA" id="ARBA00022490"/>
    </source>
</evidence>
<keyword evidence="4" id="KW-0963">Cytoplasm</keyword>
<evidence type="ECO:0000256" key="7">
    <source>
        <dbReference type="ARBA" id="ARBA00023012"/>
    </source>
</evidence>
<evidence type="ECO:0000256" key="9">
    <source>
        <dbReference type="ARBA" id="ARBA00023125"/>
    </source>
</evidence>
<evidence type="ECO:0000259" key="16">
    <source>
        <dbReference type="PROSITE" id="PS51755"/>
    </source>
</evidence>
<dbReference type="OrthoDB" id="9802426at2"/>
<keyword evidence="6" id="KW-0592">Phosphate transport</keyword>
<name>A0A4R6UQ40_9GAMM</name>
<dbReference type="FunFam" id="3.40.50.2300:FF:000001">
    <property type="entry name" value="DNA-binding response regulator PhoB"/>
    <property type="match status" value="1"/>
</dbReference>
<feature type="modified residue" description="4-aspartylphosphate" evidence="13">
    <location>
        <position position="54"/>
    </location>
</feature>
<evidence type="ECO:0000259" key="15">
    <source>
        <dbReference type="PROSITE" id="PS50110"/>
    </source>
</evidence>
<evidence type="ECO:0000256" key="8">
    <source>
        <dbReference type="ARBA" id="ARBA00023015"/>
    </source>
</evidence>
<dbReference type="Proteomes" id="UP000295375">
    <property type="component" value="Unassembled WGS sequence"/>
</dbReference>
<dbReference type="InterPro" id="IPR001867">
    <property type="entry name" value="OmpR/PhoB-type_DNA-bd"/>
</dbReference>
<evidence type="ECO:0000256" key="14">
    <source>
        <dbReference type="PROSITE-ProRule" id="PRU01091"/>
    </source>
</evidence>
<evidence type="ECO:0000313" key="17">
    <source>
        <dbReference type="EMBL" id="TDQ48306.1"/>
    </source>
</evidence>
<evidence type="ECO:0000256" key="1">
    <source>
        <dbReference type="ARBA" id="ARBA00004496"/>
    </source>
</evidence>
<keyword evidence="3" id="KW-0813">Transport</keyword>
<dbReference type="EMBL" id="SNYM01000007">
    <property type="protein sequence ID" value="TDQ48306.1"/>
    <property type="molecule type" value="Genomic_DNA"/>
</dbReference>
<dbReference type="SUPFAM" id="SSF52172">
    <property type="entry name" value="CheY-like"/>
    <property type="match status" value="1"/>
</dbReference>
<evidence type="ECO:0000256" key="6">
    <source>
        <dbReference type="ARBA" id="ARBA00022592"/>
    </source>
</evidence>
<dbReference type="InterPro" id="IPR039420">
    <property type="entry name" value="WalR-like"/>
</dbReference>
<keyword evidence="11" id="KW-0804">Transcription</keyword>
<dbReference type="InterPro" id="IPR001789">
    <property type="entry name" value="Sig_transdc_resp-reg_receiver"/>
</dbReference>